<keyword evidence="9" id="KW-0807">Transducer</keyword>
<keyword evidence="2" id="KW-1003">Cell membrane</keyword>
<keyword evidence="5" id="KW-0297">G-protein coupled receptor</keyword>
<evidence type="ECO:0000256" key="7">
    <source>
        <dbReference type="ARBA" id="ARBA00023170"/>
    </source>
</evidence>
<evidence type="ECO:0000256" key="2">
    <source>
        <dbReference type="ARBA" id="ARBA00022475"/>
    </source>
</evidence>
<organism evidence="12 13">
    <name type="scientific">Exaiptasia diaphana</name>
    <name type="common">Tropical sea anemone</name>
    <name type="synonym">Aiptasia pulchella</name>
    <dbReference type="NCBI Taxonomy" id="2652724"/>
    <lineage>
        <taxon>Eukaryota</taxon>
        <taxon>Metazoa</taxon>
        <taxon>Cnidaria</taxon>
        <taxon>Anthozoa</taxon>
        <taxon>Hexacorallia</taxon>
        <taxon>Actiniaria</taxon>
        <taxon>Aiptasiidae</taxon>
        <taxon>Exaiptasia</taxon>
    </lineage>
</organism>
<proteinExistence type="predicted"/>
<accession>A0A913Y0P9</accession>
<feature type="transmembrane region" description="Helical" evidence="10">
    <location>
        <begin position="210"/>
        <end position="232"/>
    </location>
</feature>
<dbReference type="PANTHER" id="PTHR24246">
    <property type="entry name" value="OLFACTORY RECEPTOR AND ADENOSINE RECEPTOR"/>
    <property type="match status" value="1"/>
</dbReference>
<protein>
    <recommendedName>
        <fullName evidence="11">G-protein coupled receptors family 1 profile domain-containing protein</fullName>
    </recommendedName>
</protein>
<dbReference type="CDD" id="cd00637">
    <property type="entry name" value="7tm_classA_rhodopsin-like"/>
    <property type="match status" value="1"/>
</dbReference>
<dbReference type="Pfam" id="PF00001">
    <property type="entry name" value="7tm_1"/>
    <property type="match status" value="1"/>
</dbReference>
<dbReference type="GO" id="GO:0004930">
    <property type="term" value="F:G protein-coupled receptor activity"/>
    <property type="evidence" value="ECO:0007669"/>
    <property type="project" value="UniProtKB-KW"/>
</dbReference>
<evidence type="ECO:0000313" key="12">
    <source>
        <dbReference type="EnsemblMetazoa" id="XP_020912241.1"/>
    </source>
</evidence>
<evidence type="ECO:0000256" key="5">
    <source>
        <dbReference type="ARBA" id="ARBA00023040"/>
    </source>
</evidence>
<keyword evidence="8" id="KW-0325">Glycoprotein</keyword>
<evidence type="ECO:0000256" key="3">
    <source>
        <dbReference type="ARBA" id="ARBA00022692"/>
    </source>
</evidence>
<dbReference type="KEGG" id="epa:110249988"/>
<dbReference type="PROSITE" id="PS50262">
    <property type="entry name" value="G_PROTEIN_RECEP_F1_2"/>
    <property type="match status" value="1"/>
</dbReference>
<evidence type="ECO:0000256" key="10">
    <source>
        <dbReference type="SAM" id="Phobius"/>
    </source>
</evidence>
<evidence type="ECO:0000313" key="13">
    <source>
        <dbReference type="Proteomes" id="UP000887567"/>
    </source>
</evidence>
<feature type="transmembrane region" description="Helical" evidence="10">
    <location>
        <begin position="91"/>
        <end position="111"/>
    </location>
</feature>
<evidence type="ECO:0000256" key="4">
    <source>
        <dbReference type="ARBA" id="ARBA00022989"/>
    </source>
</evidence>
<name>A0A913Y0P9_EXADI</name>
<comment type="subcellular location">
    <subcellularLocation>
        <location evidence="1">Cell membrane</location>
        <topology evidence="1">Multi-pass membrane protein</topology>
    </subcellularLocation>
</comment>
<feature type="transmembrane region" description="Helical" evidence="10">
    <location>
        <begin position="161"/>
        <end position="182"/>
    </location>
</feature>
<dbReference type="RefSeq" id="XP_020912241.1">
    <property type="nucleotide sequence ID" value="XM_021056582.2"/>
</dbReference>
<keyword evidence="13" id="KW-1185">Reference proteome</keyword>
<dbReference type="SMART" id="SM01381">
    <property type="entry name" value="7TM_GPCR_Srsx"/>
    <property type="match status" value="1"/>
</dbReference>
<keyword evidence="3 10" id="KW-0812">Transmembrane</keyword>
<keyword evidence="6 10" id="KW-0472">Membrane</keyword>
<dbReference type="InterPro" id="IPR017452">
    <property type="entry name" value="GPCR_Rhodpsn_7TM"/>
</dbReference>
<dbReference type="PANTHER" id="PTHR24246:SF27">
    <property type="entry name" value="ADENOSINE RECEPTOR, ISOFORM A"/>
    <property type="match status" value="1"/>
</dbReference>
<dbReference type="OrthoDB" id="9445642at2759"/>
<dbReference type="EnsemblMetazoa" id="XM_021056582.2">
    <property type="protein sequence ID" value="XP_020912241.1"/>
    <property type="gene ID" value="LOC110249988"/>
</dbReference>
<dbReference type="GeneID" id="110249988"/>
<dbReference type="Gene3D" id="1.20.1070.10">
    <property type="entry name" value="Rhodopsin 7-helix transmembrane proteins"/>
    <property type="match status" value="1"/>
</dbReference>
<evidence type="ECO:0000259" key="11">
    <source>
        <dbReference type="PROSITE" id="PS50262"/>
    </source>
</evidence>
<keyword evidence="7" id="KW-0675">Receptor</keyword>
<dbReference type="GO" id="GO:0005886">
    <property type="term" value="C:plasma membrane"/>
    <property type="evidence" value="ECO:0007669"/>
    <property type="project" value="UniProtKB-SubCell"/>
</dbReference>
<dbReference type="AlphaFoldDB" id="A0A913Y0P9"/>
<evidence type="ECO:0000256" key="1">
    <source>
        <dbReference type="ARBA" id="ARBA00004651"/>
    </source>
</evidence>
<keyword evidence="4 10" id="KW-1133">Transmembrane helix</keyword>
<dbReference type="PRINTS" id="PR00237">
    <property type="entry name" value="GPCRRHODOPSN"/>
</dbReference>
<sequence length="316" mass="35048">MSNNEECSLQLVEGLVLIVINVLLVVIGTFGNVLTILAVLKTPQLRQRPSNFLLLSLAVADVLVTTISQPFTVAIFYLKTFPGQCNSVLELLYTISVSLPGCSSVFHLSAISIDRAISMVKPFQHRDIIAKWLKRILGTCWAISVAFTIFNSLWFQEGRKAISVIFFACFLTMAISYGIILYKIKYNNNIQSTQDNGGARDRIIEKRVSCTVAIVILLYLGCWLPLVGYTLLQNTDAVLYAGVRTLYLANSSMNFVVYSLRIRAFRVAYLRLMRKMQRQIAGGLYCCGGIGDATSESHGTTEFELNENTGGHSVNS</sequence>
<dbReference type="SUPFAM" id="SSF81321">
    <property type="entry name" value="Family A G protein-coupled receptor-like"/>
    <property type="match status" value="1"/>
</dbReference>
<reference evidence="12" key="1">
    <citation type="submission" date="2022-11" db="UniProtKB">
        <authorList>
            <consortium name="EnsemblMetazoa"/>
        </authorList>
    </citation>
    <scope>IDENTIFICATION</scope>
</reference>
<feature type="transmembrane region" description="Helical" evidence="10">
    <location>
        <begin position="15"/>
        <end position="40"/>
    </location>
</feature>
<dbReference type="Proteomes" id="UP000887567">
    <property type="component" value="Unplaced"/>
</dbReference>
<evidence type="ECO:0000256" key="9">
    <source>
        <dbReference type="ARBA" id="ARBA00023224"/>
    </source>
</evidence>
<dbReference type="InterPro" id="IPR000276">
    <property type="entry name" value="GPCR_Rhodpsn"/>
</dbReference>
<feature type="domain" description="G-protein coupled receptors family 1 profile" evidence="11">
    <location>
        <begin position="31"/>
        <end position="258"/>
    </location>
</feature>
<evidence type="ECO:0000256" key="8">
    <source>
        <dbReference type="ARBA" id="ARBA00023180"/>
    </source>
</evidence>
<feature type="transmembrane region" description="Helical" evidence="10">
    <location>
        <begin position="132"/>
        <end position="155"/>
    </location>
</feature>
<evidence type="ECO:0000256" key="6">
    <source>
        <dbReference type="ARBA" id="ARBA00023136"/>
    </source>
</evidence>
<feature type="transmembrane region" description="Helical" evidence="10">
    <location>
        <begin position="52"/>
        <end position="79"/>
    </location>
</feature>